<evidence type="ECO:0000256" key="2">
    <source>
        <dbReference type="SAM" id="Phobius"/>
    </source>
</evidence>
<feature type="compositionally biased region" description="Basic and acidic residues" evidence="1">
    <location>
        <begin position="678"/>
        <end position="689"/>
    </location>
</feature>
<feature type="region of interest" description="Disordered" evidence="1">
    <location>
        <begin position="56"/>
        <end position="289"/>
    </location>
</feature>
<feature type="compositionally biased region" description="Basic and acidic residues" evidence="1">
    <location>
        <begin position="548"/>
        <end position="559"/>
    </location>
</feature>
<dbReference type="AlphaFoldDB" id="A0AAJ0CUH1"/>
<evidence type="ECO:0000313" key="4">
    <source>
        <dbReference type="Proteomes" id="UP001251528"/>
    </source>
</evidence>
<feature type="transmembrane region" description="Helical" evidence="2">
    <location>
        <begin position="1014"/>
        <end position="1032"/>
    </location>
</feature>
<feature type="region of interest" description="Disordered" evidence="1">
    <location>
        <begin position="438"/>
        <end position="858"/>
    </location>
</feature>
<keyword evidence="4" id="KW-1185">Reference proteome</keyword>
<feature type="region of interest" description="Disordered" evidence="1">
    <location>
        <begin position="388"/>
        <end position="411"/>
    </location>
</feature>
<proteinExistence type="predicted"/>
<comment type="caution">
    <text evidence="3">The sequence shown here is derived from an EMBL/GenBank/DDBJ whole genome shotgun (WGS) entry which is preliminary data.</text>
</comment>
<feature type="region of interest" description="Disordered" evidence="1">
    <location>
        <begin position="1"/>
        <end position="31"/>
    </location>
</feature>
<organism evidence="3 4">
    <name type="scientific">Conoideocrella luteorostrata</name>
    <dbReference type="NCBI Taxonomy" id="1105319"/>
    <lineage>
        <taxon>Eukaryota</taxon>
        <taxon>Fungi</taxon>
        <taxon>Dikarya</taxon>
        <taxon>Ascomycota</taxon>
        <taxon>Pezizomycotina</taxon>
        <taxon>Sordariomycetes</taxon>
        <taxon>Hypocreomycetidae</taxon>
        <taxon>Hypocreales</taxon>
        <taxon>Clavicipitaceae</taxon>
        <taxon>Conoideocrella</taxon>
    </lineage>
</organism>
<feature type="compositionally biased region" description="Low complexity" evidence="1">
    <location>
        <begin position="95"/>
        <end position="108"/>
    </location>
</feature>
<dbReference type="Proteomes" id="UP001251528">
    <property type="component" value="Unassembled WGS sequence"/>
</dbReference>
<accession>A0AAJ0CUH1</accession>
<evidence type="ECO:0000313" key="3">
    <source>
        <dbReference type="EMBL" id="KAK2608611.1"/>
    </source>
</evidence>
<feature type="compositionally biased region" description="Basic and acidic residues" evidence="1">
    <location>
        <begin position="737"/>
        <end position="789"/>
    </location>
</feature>
<feature type="compositionally biased region" description="Basic residues" evidence="1">
    <location>
        <begin position="815"/>
        <end position="829"/>
    </location>
</feature>
<keyword evidence="2" id="KW-1133">Transmembrane helix</keyword>
<feature type="compositionally biased region" description="Polar residues" evidence="1">
    <location>
        <begin position="236"/>
        <end position="248"/>
    </location>
</feature>
<feature type="region of interest" description="Disordered" evidence="1">
    <location>
        <begin position="949"/>
        <end position="968"/>
    </location>
</feature>
<feature type="compositionally biased region" description="Low complexity" evidence="1">
    <location>
        <begin position="580"/>
        <end position="601"/>
    </location>
</feature>
<keyword evidence="2" id="KW-0472">Membrane</keyword>
<feature type="compositionally biased region" description="Low complexity" evidence="1">
    <location>
        <begin position="957"/>
        <end position="966"/>
    </location>
</feature>
<feature type="compositionally biased region" description="Polar residues" evidence="1">
    <location>
        <begin position="186"/>
        <end position="203"/>
    </location>
</feature>
<feature type="compositionally biased region" description="Polar residues" evidence="1">
    <location>
        <begin position="492"/>
        <end position="513"/>
    </location>
</feature>
<feature type="compositionally biased region" description="Acidic residues" evidence="1">
    <location>
        <begin position="665"/>
        <end position="677"/>
    </location>
</feature>
<feature type="compositionally biased region" description="Low complexity" evidence="1">
    <location>
        <begin position="525"/>
        <end position="540"/>
    </location>
</feature>
<name>A0AAJ0CUH1_9HYPO</name>
<dbReference type="EMBL" id="JASWJB010000035">
    <property type="protein sequence ID" value="KAK2608611.1"/>
    <property type="molecule type" value="Genomic_DNA"/>
</dbReference>
<feature type="compositionally biased region" description="Basic and acidic residues" evidence="1">
    <location>
        <begin position="838"/>
        <end position="853"/>
    </location>
</feature>
<protein>
    <submittedName>
        <fullName evidence="3">Uncharacterized protein</fullName>
    </submittedName>
</protein>
<gene>
    <name evidence="3" type="ORF">QQS21_002837</name>
</gene>
<feature type="compositionally biased region" description="Basic and acidic residues" evidence="1">
    <location>
        <begin position="174"/>
        <end position="183"/>
    </location>
</feature>
<keyword evidence="2" id="KW-0812">Transmembrane</keyword>
<sequence>MQRPKDAAAVASRPNGRGPHNELLVSHESRRPLFTSHASRALGGRGAEFDVRSATASLGLGTRSGGLGAEAPGLARRAKSDPQGAASDVRLGYDPNASSASLLSPGGSRIPRPHGPGLQGRRPISLAEAFQLAQEEEEEAERQRQLGGSPSPAPRPWRARPGQAEDEMQARQLLAEDHLDNKARARQSTDVNRQSEQSPNTKSRPVETGSEANQSGRPRNGLSLQERINEWRTKSRPASNLPRAQQSPEFMGDSSGDGRLPDLVPGIEDVPLPSVESSERNFGIAPPGDDFTWQVDQDFTAGDLQVSDSPRIKVGIEPFANRPSIFDKIEIRSPAGTNSPRTRNTKLEEIRAREAKLGATAHAAFTGLTERQQPRRYAQLEEIRAREAAAEKQFPIPDRNQPRKKNMKLDDIRKREAEGLSKRAVAAARLAEIKEKNAMTRSLSPDSIKLPTGRENRELGVPARPKSAFESGGERIPDTPVTIFKSYRSKQENLNPNQTWVSGDTNTVVNPDTVNERDLLRRLARAASASPATEPATEPANKQPIHSETQKHSESDKPVTKPSLTGRFTNHGRKSAFIPSSKSGSANINSNNSNNTKANESQTLKPRVGFSGLQRANSTESVKSKRSGMISDSDPTARIEAEAELFAPGDYYSEPGSVRAPSPEPDSEEEAEDEKEEELEKKLNKKLEQDDAAEATPKPQRYDFQSMPTPQVTGAYVETPVTAVKGPKVTEDEQEEQRDIKPFNEKLKEQKERERKQQEEHKGKQDTHKSDAPSLFRDKKASVARKSRDEEDAASDPGSRSGRLSDEMSSSVAAGKKRRSRSLPRKRPPLKNSAKLPTVKDDLRELQRQHNIDDSTVDDLEDILTGRKHAAPQLKQLLEELPVKSEDAIDRYLKAMDDEVKQEPVSDDQESSEGQSTLVEKMRKTVRSGLSNIREAKLGIERLEDQFTQARERPSTKTKATTTSSKPHIHTKQLLEQKVSHKEQCPECITDSQPMTATYLHLRMPPLYQTTPRFRLTLLGLLITIILSWYVGERAMCAKYCRPTTCGSAPCVYSYDDPTFGNALPVKLDQWVMSGHGRIVANWVAEEVQDWMADVKDVALGRSLQDVAVDRLNAEERRQHRRRLRKRGLLKPSPQTAASDQKAKWDAWKRSRLAKERAQEARDAGYDTRNRWAEDDSIGGDERLW</sequence>
<feature type="region of interest" description="Disordered" evidence="1">
    <location>
        <begin position="1158"/>
        <end position="1185"/>
    </location>
</feature>
<evidence type="ECO:0000256" key="1">
    <source>
        <dbReference type="SAM" id="MobiDB-lite"/>
    </source>
</evidence>
<reference evidence="3" key="1">
    <citation type="submission" date="2023-06" db="EMBL/GenBank/DDBJ databases">
        <title>Conoideocrella luteorostrata (Hypocreales: Clavicipitaceae), a potential biocontrol fungus for elongate hemlock scale in United States Christmas tree production areas.</title>
        <authorList>
            <person name="Barrett H."/>
            <person name="Lovett B."/>
            <person name="Macias A.M."/>
            <person name="Stajich J.E."/>
            <person name="Kasson M.T."/>
        </authorList>
    </citation>
    <scope>NUCLEOTIDE SEQUENCE</scope>
    <source>
        <strain evidence="3">ARSEF 14590</strain>
    </source>
</reference>